<name>A0A9D1U9N9_9BACT</name>
<dbReference type="Gene3D" id="3.20.20.480">
    <property type="entry name" value="Trimethylamine methyltransferase-like"/>
    <property type="match status" value="1"/>
</dbReference>
<comment type="caution">
    <text evidence="4">The sequence shown here is derived from an EMBL/GenBank/DDBJ whole genome shotgun (WGS) entry which is preliminary data.</text>
</comment>
<gene>
    <name evidence="4" type="ORF">H9874_12070</name>
</gene>
<dbReference type="AlphaFoldDB" id="A0A9D1U9N9"/>
<dbReference type="InterPro" id="IPR038601">
    <property type="entry name" value="MttB-like_sf"/>
</dbReference>
<dbReference type="InterPro" id="IPR010426">
    <property type="entry name" value="MTTB_MeTrfase"/>
</dbReference>
<sequence length="326" mass="34544">MAQRWKKAGSLAGGGLSLNVFTQDEMDAIHRATLEVLEHTGVLIGSPEARALLTQAGASVVDEDIVRFPQWMVADAVACAPETIVLAGRTPDRDVVLDGTRVMFTNFGEAVYLIDPETGEVRNTTKKDVEELTRVVDALDVIPVCERMAGSQDYPEAVAELHNYEALLMNTTKHVFTGGGNGKLTQYMIDMARAAVGEEDFAERCPVTFNTCPISPLKLTADVCEVIMTAARNGATVNVLSMGMAGGSTPVNLAGALVVHNCEALAGLVLAQTARRGAKFIYGSSSTAMDLRYGAAVVGTPELAMLNAGVAAMARYYKLPSWAAGG</sequence>
<evidence type="ECO:0000256" key="2">
    <source>
        <dbReference type="ARBA" id="ARBA00022603"/>
    </source>
</evidence>
<reference evidence="4" key="1">
    <citation type="journal article" date="2021" name="PeerJ">
        <title>Extensive microbial diversity within the chicken gut microbiome revealed by metagenomics and culture.</title>
        <authorList>
            <person name="Gilroy R."/>
            <person name="Ravi A."/>
            <person name="Getino M."/>
            <person name="Pursley I."/>
            <person name="Horton D.L."/>
            <person name="Alikhan N.F."/>
            <person name="Baker D."/>
            <person name="Gharbi K."/>
            <person name="Hall N."/>
            <person name="Watson M."/>
            <person name="Adriaenssens E.M."/>
            <person name="Foster-Nyarko E."/>
            <person name="Jarju S."/>
            <person name="Secka A."/>
            <person name="Antonio M."/>
            <person name="Oren A."/>
            <person name="Chaudhuri R.R."/>
            <person name="La Ragione R."/>
            <person name="Hildebrand F."/>
            <person name="Pallen M.J."/>
        </authorList>
    </citation>
    <scope>NUCLEOTIDE SEQUENCE</scope>
    <source>
        <strain evidence="4">ChiSxjej5B17-1746</strain>
    </source>
</reference>
<proteinExistence type="inferred from homology"/>
<organism evidence="4 5">
    <name type="scientific">Candidatus Bilophila faecipullorum</name>
    <dbReference type="NCBI Taxonomy" id="2838482"/>
    <lineage>
        <taxon>Bacteria</taxon>
        <taxon>Pseudomonadati</taxon>
        <taxon>Thermodesulfobacteriota</taxon>
        <taxon>Desulfovibrionia</taxon>
        <taxon>Desulfovibrionales</taxon>
        <taxon>Desulfovibrionaceae</taxon>
        <taxon>Bilophila</taxon>
    </lineage>
</organism>
<evidence type="ECO:0000256" key="3">
    <source>
        <dbReference type="ARBA" id="ARBA00022679"/>
    </source>
</evidence>
<evidence type="ECO:0000313" key="5">
    <source>
        <dbReference type="Proteomes" id="UP000824264"/>
    </source>
</evidence>
<keyword evidence="2 4" id="KW-0489">Methyltransferase</keyword>
<keyword evidence="3" id="KW-0808">Transferase</keyword>
<dbReference type="Pfam" id="PF06253">
    <property type="entry name" value="MTTB"/>
    <property type="match status" value="1"/>
</dbReference>
<evidence type="ECO:0000256" key="1">
    <source>
        <dbReference type="ARBA" id="ARBA00007137"/>
    </source>
</evidence>
<comment type="similarity">
    <text evidence="1">Belongs to the trimethylamine methyltransferase family.</text>
</comment>
<protein>
    <submittedName>
        <fullName evidence="4">Trimethylamine methyltransferase family protein</fullName>
    </submittedName>
</protein>
<dbReference type="EMBL" id="DXGI01000453">
    <property type="protein sequence ID" value="HIW79859.1"/>
    <property type="molecule type" value="Genomic_DNA"/>
</dbReference>
<accession>A0A9D1U9N9</accession>
<reference evidence="4" key="2">
    <citation type="submission" date="2021-04" db="EMBL/GenBank/DDBJ databases">
        <authorList>
            <person name="Gilroy R."/>
        </authorList>
    </citation>
    <scope>NUCLEOTIDE SEQUENCE</scope>
    <source>
        <strain evidence="4">ChiSxjej5B17-1746</strain>
    </source>
</reference>
<dbReference type="Proteomes" id="UP000824264">
    <property type="component" value="Unassembled WGS sequence"/>
</dbReference>
<evidence type="ECO:0000313" key="4">
    <source>
        <dbReference type="EMBL" id="HIW79859.1"/>
    </source>
</evidence>
<dbReference type="GO" id="GO:0008168">
    <property type="term" value="F:methyltransferase activity"/>
    <property type="evidence" value="ECO:0007669"/>
    <property type="project" value="UniProtKB-KW"/>
</dbReference>
<dbReference type="GO" id="GO:0015948">
    <property type="term" value="P:methanogenesis"/>
    <property type="evidence" value="ECO:0007669"/>
    <property type="project" value="InterPro"/>
</dbReference>
<dbReference type="GO" id="GO:0032259">
    <property type="term" value="P:methylation"/>
    <property type="evidence" value="ECO:0007669"/>
    <property type="project" value="UniProtKB-KW"/>
</dbReference>